<evidence type="ECO:0000313" key="3">
    <source>
        <dbReference type="Proteomes" id="UP000503096"/>
    </source>
</evidence>
<feature type="transmembrane region" description="Helical" evidence="1">
    <location>
        <begin position="12"/>
        <end position="36"/>
    </location>
</feature>
<gene>
    <name evidence="2" type="ORF">DSM104440_03538</name>
</gene>
<accession>A0A6M4HBT5</accession>
<evidence type="ECO:0000256" key="1">
    <source>
        <dbReference type="SAM" id="Phobius"/>
    </source>
</evidence>
<feature type="transmembrane region" description="Helical" evidence="1">
    <location>
        <begin position="48"/>
        <end position="69"/>
    </location>
</feature>
<evidence type="ECO:0000313" key="2">
    <source>
        <dbReference type="EMBL" id="QJR16702.1"/>
    </source>
</evidence>
<dbReference type="RefSeq" id="WP_171165042.1">
    <property type="nucleotide sequence ID" value="NZ_CP053073.1"/>
</dbReference>
<keyword evidence="1" id="KW-0472">Membrane</keyword>
<dbReference type="Proteomes" id="UP000503096">
    <property type="component" value="Chromosome"/>
</dbReference>
<sequence length="326" mass="34724">MTEPASTGPAGYIQLAILALVSGLVLATLFSLTLEAPEWFQLPVRRPIIHATQAAIALLIWLPITQPMLRGQVVSLAETGAFPPTIQPARAAWILAVSILAVVVAHDIVTEGQWLGTHMGIPRGGLATVLFLVSFPFLTWIAVHTSLGGTPVETIDEKATDRTMPAPRSLYGPTKPSGVVLPAGSTRDRVIAMIATLDEVDDQFVSVFGREGGEAALRALAMRGEDTKRIVDALWSPPLPAEVPMILQSNLATSGAAYCDAVRIVEAPPSTAGDEVRRRAASKYRDLGSFGDDSLGLVLAVARGARDNAAVDAGVEPRTWWTLRTR</sequence>
<reference evidence="2 3" key="1">
    <citation type="submission" date="2020-04" db="EMBL/GenBank/DDBJ databases">
        <title>Usitatibacter rugosus gen. nov., sp. nov. and Usitatibacter palustris sp. nov., novel members of Usitatibacteraceae fam. nov. within the order Nitrosomonadales isolated from soil.</title>
        <authorList>
            <person name="Huber K.J."/>
            <person name="Neumann-Schaal M."/>
            <person name="Geppert A."/>
            <person name="Luckner M."/>
            <person name="Wanner G."/>
            <person name="Overmann J."/>
        </authorList>
    </citation>
    <scope>NUCLEOTIDE SEQUENCE [LARGE SCALE GENOMIC DNA]</scope>
    <source>
        <strain evidence="2 3">Swamp67</strain>
    </source>
</reference>
<dbReference type="KEGG" id="upl:DSM104440_03538"/>
<keyword evidence="1" id="KW-0812">Transmembrane</keyword>
<proteinExistence type="predicted"/>
<keyword evidence="3" id="KW-1185">Reference proteome</keyword>
<dbReference type="AlphaFoldDB" id="A0A6M4HBT5"/>
<name>A0A6M4HBT5_9PROT</name>
<protein>
    <submittedName>
        <fullName evidence="2">Uncharacterized protein</fullName>
    </submittedName>
</protein>
<organism evidence="2 3">
    <name type="scientific">Usitatibacter palustris</name>
    <dbReference type="NCBI Taxonomy" id="2732487"/>
    <lineage>
        <taxon>Bacteria</taxon>
        <taxon>Pseudomonadati</taxon>
        <taxon>Pseudomonadota</taxon>
        <taxon>Betaproteobacteria</taxon>
        <taxon>Nitrosomonadales</taxon>
        <taxon>Usitatibacteraceae</taxon>
        <taxon>Usitatibacter</taxon>
    </lineage>
</organism>
<keyword evidence="1" id="KW-1133">Transmembrane helix</keyword>
<dbReference type="EMBL" id="CP053073">
    <property type="protein sequence ID" value="QJR16702.1"/>
    <property type="molecule type" value="Genomic_DNA"/>
</dbReference>
<feature type="transmembrane region" description="Helical" evidence="1">
    <location>
        <begin position="121"/>
        <end position="143"/>
    </location>
</feature>
<dbReference type="InParanoid" id="A0A6M4HBT5"/>
<feature type="transmembrane region" description="Helical" evidence="1">
    <location>
        <begin position="89"/>
        <end position="109"/>
    </location>
</feature>